<feature type="domain" description="SpaA-like prealbumin fold" evidence="10">
    <location>
        <begin position="311"/>
        <end position="397"/>
    </location>
</feature>
<organism evidence="12 13">
    <name type="scientific">Levilactobacillus koreensis</name>
    <dbReference type="NCBI Taxonomy" id="637971"/>
    <lineage>
        <taxon>Bacteria</taxon>
        <taxon>Bacillati</taxon>
        <taxon>Bacillota</taxon>
        <taxon>Bacilli</taxon>
        <taxon>Lactobacillales</taxon>
        <taxon>Lactobacillaceae</taxon>
        <taxon>Levilactobacillus</taxon>
    </lineage>
</organism>
<dbReference type="Pfam" id="PF17961">
    <property type="entry name" value="Big_8"/>
    <property type="match status" value="1"/>
</dbReference>
<dbReference type="InterPro" id="IPR041033">
    <property type="entry name" value="SpaA_PFL_dom_1"/>
</dbReference>
<comment type="similarity">
    <text evidence="2">Belongs to the serine-aspartate repeat-containing protein (SDr) family.</text>
</comment>
<dbReference type="InterPro" id="IPR041171">
    <property type="entry name" value="SDR_Ig"/>
</dbReference>
<dbReference type="KEGG" id="lko:ABN16_01080"/>
<sequence length="622" mass="64121">MRRKITAVVVGVLIAIIVYLVGGLGAGSITAHASEISISGVGENDAIITDANGNRIPNGSDLSKWDNYTVDYTWGLPDGETIQDGDTATVTFPHTAVGRRDVTFPLYDDAGQKIGTFTIREGQSTGTITFNGVLAGTATNRRGTLKFYVKGSSQNENVGLDWGINKIGWVSQRNPDGSPARLTWNVAFNPNSTNMGQAVITDNMGPGQTYVGGSVQVTTGRYDATTGDFISDGGTLTPTVESAGNTLIFTFENVKTAVNMTYHTTPAVSGTGGEWLNTASMNGQSITARIVWGGSGIGNGDNNTGDEEVPGEVILTKSDSETGQKLAGAVYDLQDSTGKVIKAGLTTDADGAIAYPNLPAGNYQFVEVTPPAGYTLNKEPVPFTITEGSLDTVFVKATDTKEESGTTEPENPGTTTPPTTEPENPGTTTPPTTEPENPGTTTPPITEPENPGTTTPPTTEPENPGTTTPPVTEPENPGATTPPVTTPENPGTTTPPTTPEKPGTTVPPVTTPTKPVTPAKPTKPSKPTKPNKPVTSPTTSGSSSSTTTAPSTTTGGAGASSTGSSTGTSHNGSGQSNDNSSYVGSTLPQTGENQSHSLVDTIVGVALLVIASGFGYGWLRKH</sequence>
<dbReference type="InterPro" id="IPR011252">
    <property type="entry name" value="Fibrogen-bd_dom1"/>
</dbReference>
<accession>A0AAC8UT82</accession>
<keyword evidence="8" id="KW-0812">Transmembrane</keyword>
<evidence type="ECO:0000256" key="2">
    <source>
        <dbReference type="ARBA" id="ARBA00007257"/>
    </source>
</evidence>
<evidence type="ECO:0000256" key="8">
    <source>
        <dbReference type="SAM" id="Phobius"/>
    </source>
</evidence>
<dbReference type="RefSeq" id="WP_048732229.1">
    <property type="nucleotide sequence ID" value="NZ_CP012033.1"/>
</dbReference>
<dbReference type="Pfam" id="PF17802">
    <property type="entry name" value="SpaA"/>
    <property type="match status" value="1"/>
</dbReference>
<dbReference type="PANTHER" id="PTHR36108">
    <property type="entry name" value="COLOSSIN-B-RELATED"/>
    <property type="match status" value="1"/>
</dbReference>
<evidence type="ECO:0000256" key="5">
    <source>
        <dbReference type="ARBA" id="ARBA00022729"/>
    </source>
</evidence>
<evidence type="ECO:0000259" key="9">
    <source>
        <dbReference type="Pfam" id="PF05737"/>
    </source>
</evidence>
<evidence type="ECO:0000256" key="7">
    <source>
        <dbReference type="SAM" id="MobiDB-lite"/>
    </source>
</evidence>
<feature type="compositionally biased region" description="Low complexity" evidence="7">
    <location>
        <begin position="531"/>
        <end position="569"/>
    </location>
</feature>
<evidence type="ECO:0000256" key="3">
    <source>
        <dbReference type="ARBA" id="ARBA00022512"/>
    </source>
</evidence>
<dbReference type="AlphaFoldDB" id="A0AAC8UT82"/>
<dbReference type="GO" id="GO:0005518">
    <property type="term" value="F:collagen binding"/>
    <property type="evidence" value="ECO:0007669"/>
    <property type="project" value="InterPro"/>
</dbReference>
<feature type="domain" description="SDR-like Ig" evidence="11">
    <location>
        <begin position="63"/>
        <end position="150"/>
    </location>
</feature>
<feature type="compositionally biased region" description="Low complexity" evidence="7">
    <location>
        <begin position="406"/>
        <end position="522"/>
    </location>
</feature>
<dbReference type="Pfam" id="PF05737">
    <property type="entry name" value="Collagen_bind"/>
    <property type="match status" value="1"/>
</dbReference>
<keyword evidence="6" id="KW-0572">Peptidoglycan-anchor</keyword>
<evidence type="ECO:0000259" key="11">
    <source>
        <dbReference type="Pfam" id="PF17961"/>
    </source>
</evidence>
<evidence type="ECO:0008006" key="14">
    <source>
        <dbReference type="Google" id="ProtNLM"/>
    </source>
</evidence>
<dbReference type="Gene3D" id="2.60.40.1280">
    <property type="match status" value="1"/>
</dbReference>
<gene>
    <name evidence="12" type="ORF">ABN16_01080</name>
</gene>
<keyword evidence="8" id="KW-0472">Membrane</keyword>
<keyword evidence="3" id="KW-0134">Cell wall</keyword>
<keyword evidence="5" id="KW-0732">Signal</keyword>
<comment type="subcellular location">
    <subcellularLocation>
        <location evidence="1">Secreted</location>
        <location evidence="1">Cell wall</location>
        <topology evidence="1">Peptidoglycan-anchor</topology>
    </subcellularLocation>
</comment>
<dbReference type="SUPFAM" id="SSF49401">
    <property type="entry name" value="Bacterial adhesins"/>
    <property type="match status" value="2"/>
</dbReference>
<reference evidence="12 13" key="1">
    <citation type="submission" date="2015-07" db="EMBL/GenBank/DDBJ databases">
        <title>Lactobacillus korensis/26-25/ whole genome sequencing.</title>
        <authorList>
            <person name="Kim M.K."/>
            <person name="Im W.-T."/>
            <person name="Srinivasan S."/>
            <person name="Lee J.-J."/>
        </authorList>
    </citation>
    <scope>NUCLEOTIDE SEQUENCE [LARGE SCALE GENOMIC DNA]</scope>
    <source>
        <strain evidence="12 13">26-25</strain>
    </source>
</reference>
<evidence type="ECO:0000256" key="4">
    <source>
        <dbReference type="ARBA" id="ARBA00022525"/>
    </source>
</evidence>
<dbReference type="InterPro" id="IPR013783">
    <property type="entry name" value="Ig-like_fold"/>
</dbReference>
<evidence type="ECO:0000259" key="10">
    <source>
        <dbReference type="Pfam" id="PF17802"/>
    </source>
</evidence>
<keyword evidence="8" id="KW-1133">Transmembrane helix</keyword>
<dbReference type="Gene3D" id="2.60.40.10">
    <property type="entry name" value="Immunoglobulins"/>
    <property type="match status" value="1"/>
</dbReference>
<dbReference type="PANTHER" id="PTHR36108:SF13">
    <property type="entry name" value="COLOSSIN-B-RELATED"/>
    <property type="match status" value="1"/>
</dbReference>
<dbReference type="InterPro" id="IPR008966">
    <property type="entry name" value="Adhesion_dom_sf"/>
</dbReference>
<evidence type="ECO:0000256" key="6">
    <source>
        <dbReference type="ARBA" id="ARBA00023088"/>
    </source>
</evidence>
<feature type="transmembrane region" description="Helical" evidence="8">
    <location>
        <begin position="598"/>
        <end position="619"/>
    </location>
</feature>
<evidence type="ECO:0000313" key="13">
    <source>
        <dbReference type="Proteomes" id="UP000036000"/>
    </source>
</evidence>
<feature type="domain" description="Collagen binding" evidence="9">
    <location>
        <begin position="164"/>
        <end position="287"/>
    </location>
</feature>
<feature type="region of interest" description="Disordered" evidence="7">
    <location>
        <begin position="399"/>
        <end position="590"/>
    </location>
</feature>
<dbReference type="Proteomes" id="UP000036000">
    <property type="component" value="Chromosome"/>
</dbReference>
<evidence type="ECO:0000256" key="1">
    <source>
        <dbReference type="ARBA" id="ARBA00004168"/>
    </source>
</evidence>
<evidence type="ECO:0000313" key="12">
    <source>
        <dbReference type="EMBL" id="AKP63725.1"/>
    </source>
</evidence>
<proteinExistence type="inferred from homology"/>
<dbReference type="GO" id="GO:0007155">
    <property type="term" value="P:cell adhesion"/>
    <property type="evidence" value="ECO:0007669"/>
    <property type="project" value="InterPro"/>
</dbReference>
<feature type="compositionally biased region" description="Polar residues" evidence="7">
    <location>
        <begin position="570"/>
        <end position="590"/>
    </location>
</feature>
<keyword evidence="13" id="KW-1185">Reference proteome</keyword>
<dbReference type="InterPro" id="IPR008456">
    <property type="entry name" value="Collagen-bd_dom"/>
</dbReference>
<dbReference type="SUPFAM" id="SSF49478">
    <property type="entry name" value="Cna protein B-type domain"/>
    <property type="match status" value="1"/>
</dbReference>
<dbReference type="EMBL" id="CP012033">
    <property type="protein sequence ID" value="AKP63725.1"/>
    <property type="molecule type" value="Genomic_DNA"/>
</dbReference>
<keyword evidence="4" id="KW-0964">Secreted</keyword>
<dbReference type="Gene3D" id="2.60.40.740">
    <property type="match status" value="1"/>
</dbReference>
<name>A0AAC8UT82_9LACO</name>
<protein>
    <recommendedName>
        <fullName evidence="14">LPXTG cell wall anchor domain-containing protein</fullName>
    </recommendedName>
</protein>